<feature type="compositionally biased region" description="Basic and acidic residues" evidence="1">
    <location>
        <begin position="595"/>
        <end position="604"/>
    </location>
</feature>
<keyword evidence="3" id="KW-1185">Reference proteome</keyword>
<feature type="compositionally biased region" description="Acidic residues" evidence="1">
    <location>
        <begin position="120"/>
        <end position="131"/>
    </location>
</feature>
<feature type="region of interest" description="Disordered" evidence="1">
    <location>
        <begin position="106"/>
        <end position="191"/>
    </location>
</feature>
<comment type="caution">
    <text evidence="2">The sequence shown here is derived from an EMBL/GenBank/DDBJ whole genome shotgun (WGS) entry which is preliminary data.</text>
</comment>
<dbReference type="AlphaFoldDB" id="A0AAD8QLD3"/>
<organism evidence="2 3">
    <name type="scientific">Lolium multiflorum</name>
    <name type="common">Italian ryegrass</name>
    <name type="synonym">Lolium perenne subsp. multiflorum</name>
    <dbReference type="NCBI Taxonomy" id="4521"/>
    <lineage>
        <taxon>Eukaryota</taxon>
        <taxon>Viridiplantae</taxon>
        <taxon>Streptophyta</taxon>
        <taxon>Embryophyta</taxon>
        <taxon>Tracheophyta</taxon>
        <taxon>Spermatophyta</taxon>
        <taxon>Magnoliopsida</taxon>
        <taxon>Liliopsida</taxon>
        <taxon>Poales</taxon>
        <taxon>Poaceae</taxon>
        <taxon>BOP clade</taxon>
        <taxon>Pooideae</taxon>
        <taxon>Poodae</taxon>
        <taxon>Poeae</taxon>
        <taxon>Poeae Chloroplast Group 2 (Poeae type)</taxon>
        <taxon>Loliodinae</taxon>
        <taxon>Loliinae</taxon>
        <taxon>Lolium</taxon>
    </lineage>
</organism>
<reference evidence="2" key="1">
    <citation type="submission" date="2023-07" db="EMBL/GenBank/DDBJ databases">
        <title>A chromosome-level genome assembly of Lolium multiflorum.</title>
        <authorList>
            <person name="Chen Y."/>
            <person name="Copetti D."/>
            <person name="Kolliker R."/>
            <person name="Studer B."/>
        </authorList>
    </citation>
    <scope>NUCLEOTIDE SEQUENCE</scope>
    <source>
        <strain evidence="2">02402/16</strain>
        <tissue evidence="2">Leaf</tissue>
    </source>
</reference>
<feature type="region of interest" description="Disordered" evidence="1">
    <location>
        <begin position="570"/>
        <end position="604"/>
    </location>
</feature>
<dbReference type="Pfam" id="PF03004">
    <property type="entry name" value="Transposase_24"/>
    <property type="match status" value="1"/>
</dbReference>
<proteinExistence type="predicted"/>
<evidence type="ECO:0000313" key="2">
    <source>
        <dbReference type="EMBL" id="KAK1604567.1"/>
    </source>
</evidence>
<dbReference type="Proteomes" id="UP001231189">
    <property type="component" value="Unassembled WGS sequence"/>
</dbReference>
<evidence type="ECO:0000313" key="3">
    <source>
        <dbReference type="Proteomes" id="UP001231189"/>
    </source>
</evidence>
<feature type="compositionally biased region" description="Basic and acidic residues" evidence="1">
    <location>
        <begin position="132"/>
        <end position="158"/>
    </location>
</feature>
<protein>
    <submittedName>
        <fullName evidence="2">Uncharacterized protein</fullName>
    </submittedName>
</protein>
<gene>
    <name evidence="2" type="ORF">QYE76_028240</name>
</gene>
<feature type="compositionally biased region" description="Acidic residues" evidence="1">
    <location>
        <begin position="182"/>
        <end position="191"/>
    </location>
</feature>
<dbReference type="InterPro" id="IPR004252">
    <property type="entry name" value="Probable_transposase_24"/>
</dbReference>
<accession>A0AAD8QLD3</accession>
<name>A0AAD8QLD3_LOLMU</name>
<feature type="compositionally biased region" description="Basic residues" evidence="1">
    <location>
        <begin position="159"/>
        <end position="168"/>
    </location>
</feature>
<sequence>MLFDRMGDDSWTVNLFMKDAPSHENFLEQTMDRDLICYFDIFGLVEKYGYTTSDALYCKRDSHGRHKACLVKISNDNDVGKMLLEHEADRKLTFFVEKRTPSLNTGVHFVAPTHTGSSDDAMEGYDTESSNESDHETDRDELDHESEAMKRRRADPSVHPKKHKRPRKSISNLEDHDHGDLDDPLEPLQNGDEDEEILQDPLVDSENEYQDLAELDTTISGVSAESGSIKIVWPNGVIQEYRGRFTVSNVMNIKSGGKVIIETDENGIPNQRSAGLLGSFLRGLAKKSSHVPLHIPRWDNKLMRNPKKNLITYVEEVKNKGPVSKIDLWDEAHKKKDGTYTNENVQQVMHKARKELAILERKKNGKLSPEDYDNVFDDVIAKDSTVGRYYDDKYWGDARLCQGSTSVPGQSSDVMVQKELQEMKADLKNFTGLVGRMCAFMARNHPGEDWMNDVMTAGNDIKKGNQPEDPAPILQSNNITMNISDRFGGDYEVDGVERPMANIHTTGSDLKEAIVANEPTSQNPGNGTEEASVSKRLNHVIQHSVNETAKSNEAVQTSNKNTKRVRAAKDTEHFQNSSSPHEQRLVKASTSTTKEVPKHKTTRKCDKRSGELEVLIISQERKSSVYCFKYYAI</sequence>
<evidence type="ECO:0000256" key="1">
    <source>
        <dbReference type="SAM" id="MobiDB-lite"/>
    </source>
</evidence>
<dbReference type="EMBL" id="JAUUTY010000007">
    <property type="protein sequence ID" value="KAK1604567.1"/>
    <property type="molecule type" value="Genomic_DNA"/>
</dbReference>